<organism evidence="6 7">
    <name type="scientific">Sporothrix eucalyptigena</name>
    <dbReference type="NCBI Taxonomy" id="1812306"/>
    <lineage>
        <taxon>Eukaryota</taxon>
        <taxon>Fungi</taxon>
        <taxon>Dikarya</taxon>
        <taxon>Ascomycota</taxon>
        <taxon>Pezizomycotina</taxon>
        <taxon>Sordariomycetes</taxon>
        <taxon>Sordariomycetidae</taxon>
        <taxon>Ophiostomatales</taxon>
        <taxon>Ophiostomataceae</taxon>
        <taxon>Sporothrix</taxon>
    </lineage>
</organism>
<feature type="compositionally biased region" description="Pro residues" evidence="4">
    <location>
        <begin position="100"/>
        <end position="109"/>
    </location>
</feature>
<proteinExistence type="predicted"/>
<evidence type="ECO:0000256" key="5">
    <source>
        <dbReference type="SAM" id="Phobius"/>
    </source>
</evidence>
<evidence type="ECO:0008006" key="8">
    <source>
        <dbReference type="Google" id="ProtNLM"/>
    </source>
</evidence>
<keyword evidence="5" id="KW-1133">Transmembrane helix</keyword>
<reference evidence="6 7" key="1">
    <citation type="submission" date="2024-01" db="EMBL/GenBank/DDBJ databases">
        <authorList>
            <person name="Allen C."/>
            <person name="Tagirdzhanova G."/>
        </authorList>
    </citation>
    <scope>NUCLEOTIDE SEQUENCE [LARGE SCALE GENOMIC DNA]</scope>
</reference>
<feature type="transmembrane region" description="Helical" evidence="5">
    <location>
        <begin position="540"/>
        <end position="567"/>
    </location>
</feature>
<gene>
    <name evidence="6" type="ORF">SEUCBS140593_003924</name>
</gene>
<dbReference type="PROSITE" id="PS50088">
    <property type="entry name" value="ANK_REPEAT"/>
    <property type="match status" value="1"/>
</dbReference>
<feature type="compositionally biased region" description="Polar residues" evidence="4">
    <location>
        <begin position="215"/>
        <end position="227"/>
    </location>
</feature>
<evidence type="ECO:0000313" key="7">
    <source>
        <dbReference type="Proteomes" id="UP001642482"/>
    </source>
</evidence>
<accession>A0ABP0BJ45</accession>
<sequence>MAEDGDPNLPTYTSLDENGIVAWIDLMASRAEELQLPLTHPRFNKGIIWIKKDGITVGREWSRSAYIPEQPEAEVPVQESVADQVDAGDAPNEASEAPVAPSPPNPPPARDPERTAAIAKAEKAADILMDQKIIIEKFFQLFRMGQTGMVALCIQKGLVSPDITDGQGYDDSYGRQYVPEDEEKDRNRKEATRSKWWMRKNVTHPDYKPQPVPPLTSQNRGDPNNGATPLLTAVDAGDAAMVRVLVNLGADINRMARPPDLRRVSDIPPDRLHKFRYGQDDELDMRVRRSPLMLAAAQGRIALVRLFYEELGADDSLVAPDGYNALRLAAHGRHREIVSLLPSRRGGAWLRFSTRHGRAMQRIRKAGDSIVWFTTTVGKLVFWYIPKAVLYHIPKELIVLPLGRLAKYLWQHRYDILPAIGRWLAKLPRRVWTILRDLGSLLVDLAKALGKLVARLPKALKFAGQWLVASLKVVGTALANVVGRAVSAVHTAVVAVLTWFRSITWADVVRGFESVVHAIFIGLPKALWTCVKLFGRFSLMALNAVFGGVAFVIYVIGLLLFHTIVFVPRQIWKILTAIGSSIAAAFHEVVVWFDPKSVV</sequence>
<feature type="compositionally biased region" description="Basic and acidic residues" evidence="4">
    <location>
        <begin position="184"/>
        <end position="193"/>
    </location>
</feature>
<dbReference type="SUPFAM" id="SSF48403">
    <property type="entry name" value="Ankyrin repeat"/>
    <property type="match status" value="1"/>
</dbReference>
<dbReference type="InterPro" id="IPR050889">
    <property type="entry name" value="Dendritic_Spine_Reg/Scaffold"/>
</dbReference>
<feature type="region of interest" description="Disordered" evidence="4">
    <location>
        <begin position="161"/>
        <end position="227"/>
    </location>
</feature>
<dbReference type="InterPro" id="IPR002110">
    <property type="entry name" value="Ankyrin_rpt"/>
</dbReference>
<dbReference type="Proteomes" id="UP001642482">
    <property type="component" value="Unassembled WGS sequence"/>
</dbReference>
<dbReference type="EMBL" id="CAWUHD010000032">
    <property type="protein sequence ID" value="CAK7219536.1"/>
    <property type="molecule type" value="Genomic_DNA"/>
</dbReference>
<feature type="region of interest" description="Disordered" evidence="4">
    <location>
        <begin position="86"/>
        <end position="114"/>
    </location>
</feature>
<evidence type="ECO:0000256" key="1">
    <source>
        <dbReference type="ARBA" id="ARBA00022737"/>
    </source>
</evidence>
<feature type="transmembrane region" description="Helical" evidence="5">
    <location>
        <begin position="574"/>
        <end position="593"/>
    </location>
</feature>
<feature type="repeat" description="ANK" evidence="3">
    <location>
        <begin position="225"/>
        <end position="257"/>
    </location>
</feature>
<keyword evidence="7" id="KW-1185">Reference proteome</keyword>
<feature type="compositionally biased region" description="Low complexity" evidence="4">
    <location>
        <begin position="90"/>
        <end position="99"/>
    </location>
</feature>
<dbReference type="PANTHER" id="PTHR24166:SF48">
    <property type="entry name" value="PROTEIN VAPYRIN"/>
    <property type="match status" value="1"/>
</dbReference>
<dbReference type="PANTHER" id="PTHR24166">
    <property type="entry name" value="ROLLING PEBBLES, ISOFORM B"/>
    <property type="match status" value="1"/>
</dbReference>
<dbReference type="Pfam" id="PF00023">
    <property type="entry name" value="Ank"/>
    <property type="match status" value="1"/>
</dbReference>
<evidence type="ECO:0000256" key="4">
    <source>
        <dbReference type="SAM" id="MobiDB-lite"/>
    </source>
</evidence>
<comment type="caution">
    <text evidence="6">The sequence shown here is derived from an EMBL/GenBank/DDBJ whole genome shotgun (WGS) entry which is preliminary data.</text>
</comment>
<dbReference type="SMART" id="SM00248">
    <property type="entry name" value="ANK"/>
    <property type="match status" value="3"/>
</dbReference>
<keyword evidence="2 3" id="KW-0040">ANK repeat</keyword>
<evidence type="ECO:0000256" key="3">
    <source>
        <dbReference type="PROSITE-ProRule" id="PRU00023"/>
    </source>
</evidence>
<keyword evidence="1" id="KW-0677">Repeat</keyword>
<protein>
    <recommendedName>
        <fullName evidence="8">Ankyrin repeat protein</fullName>
    </recommendedName>
</protein>
<keyword evidence="5" id="KW-0812">Transmembrane</keyword>
<keyword evidence="5" id="KW-0472">Membrane</keyword>
<evidence type="ECO:0000313" key="6">
    <source>
        <dbReference type="EMBL" id="CAK7219536.1"/>
    </source>
</evidence>
<dbReference type="PROSITE" id="PS50297">
    <property type="entry name" value="ANK_REP_REGION"/>
    <property type="match status" value="1"/>
</dbReference>
<dbReference type="InterPro" id="IPR036770">
    <property type="entry name" value="Ankyrin_rpt-contain_sf"/>
</dbReference>
<evidence type="ECO:0000256" key="2">
    <source>
        <dbReference type="ARBA" id="ARBA00023043"/>
    </source>
</evidence>
<dbReference type="Gene3D" id="1.25.40.20">
    <property type="entry name" value="Ankyrin repeat-containing domain"/>
    <property type="match status" value="1"/>
</dbReference>
<name>A0ABP0BJ45_9PEZI</name>